<dbReference type="EMBL" id="CP005986">
    <property type="protein sequence ID" value="AIA55108.1"/>
    <property type="molecule type" value="Genomic_DNA"/>
</dbReference>
<dbReference type="KEGG" id="acz:Acaty_c1240"/>
<evidence type="ECO:0000313" key="2">
    <source>
        <dbReference type="EMBL" id="AIA55108.1"/>
    </source>
</evidence>
<dbReference type="AlphaFoldDB" id="A0A059ZUG9"/>
<reference evidence="2 3" key="1">
    <citation type="journal article" date="2009" name="J. Bacteriol.">
        <title>Draft genome sequence of the extremely acidophilic bacterium Acidithiobacillus caldus ATCC 51756 reveals metabolic versatility in the genus Acidithiobacillus.</title>
        <authorList>
            <person name="Valdes J."/>
            <person name="Quatrini R."/>
            <person name="Hallberg K."/>
            <person name="Dopson M."/>
            <person name="Valenzuela P.D."/>
            <person name="Holmes D.S."/>
        </authorList>
    </citation>
    <scope>NUCLEOTIDE SEQUENCE [LARGE SCALE GENOMIC DNA]</scope>
    <source>
        <strain evidence="3">ATCC 51756 / DSM 8584 / KU</strain>
    </source>
</reference>
<name>A0A059ZUG9_ACICK</name>
<dbReference type="HOGENOM" id="CLU_2115674_0_0_6"/>
<accession>A0A059ZUG9</accession>
<protein>
    <recommendedName>
        <fullName evidence="4">Flagellar protein FlgN</fullName>
    </recommendedName>
</protein>
<dbReference type="RefSeq" id="WP_004871968.1">
    <property type="nucleotide sequence ID" value="NZ_CP005986.1"/>
</dbReference>
<evidence type="ECO:0000313" key="3">
    <source>
        <dbReference type="Proteomes" id="UP000005522"/>
    </source>
</evidence>
<feature type="region of interest" description="Disordered" evidence="1">
    <location>
        <begin position="94"/>
        <end position="114"/>
    </location>
</feature>
<organism evidence="2 3">
    <name type="scientific">Acidithiobacillus caldus (strain ATCC 51756 / DSM 8584 / KU)</name>
    <dbReference type="NCBI Taxonomy" id="637389"/>
    <lineage>
        <taxon>Bacteria</taxon>
        <taxon>Pseudomonadati</taxon>
        <taxon>Pseudomonadota</taxon>
        <taxon>Acidithiobacillia</taxon>
        <taxon>Acidithiobacillales</taxon>
        <taxon>Acidithiobacillaceae</taxon>
        <taxon>Acidithiobacillus</taxon>
    </lineage>
</organism>
<sequence length="114" mass="11870">MDAEKEELETVLALTAILRDRLARLDDAALTSASGSAQEAALLLKLGSFATPRRSPPSPALQRAVLELQEKVQGLDHQLRLRMAAVTAGLKALANGVDGPSSPSRGVGRSLGSA</sequence>
<gene>
    <name evidence="2" type="ORF">Acaty_c1240</name>
</gene>
<evidence type="ECO:0008006" key="4">
    <source>
        <dbReference type="Google" id="ProtNLM"/>
    </source>
</evidence>
<dbReference type="GeneID" id="92931448"/>
<feature type="compositionally biased region" description="Low complexity" evidence="1">
    <location>
        <begin position="96"/>
        <end position="114"/>
    </location>
</feature>
<evidence type="ECO:0000256" key="1">
    <source>
        <dbReference type="SAM" id="MobiDB-lite"/>
    </source>
</evidence>
<proteinExistence type="predicted"/>
<dbReference type="Proteomes" id="UP000005522">
    <property type="component" value="Chromosome"/>
</dbReference>